<keyword evidence="4" id="KW-1185">Reference proteome</keyword>
<feature type="domain" description="Peptidase S9 prolyl oligopeptidase catalytic" evidence="2">
    <location>
        <begin position="430"/>
        <end position="639"/>
    </location>
</feature>
<dbReference type="GO" id="GO:0006508">
    <property type="term" value="P:proteolysis"/>
    <property type="evidence" value="ECO:0007669"/>
    <property type="project" value="InterPro"/>
</dbReference>
<dbReference type="EMBL" id="JAPIVE010000002">
    <property type="protein sequence ID" value="MCX2524305.1"/>
    <property type="molecule type" value="Genomic_DNA"/>
</dbReference>
<dbReference type="PANTHER" id="PTHR42776:SF27">
    <property type="entry name" value="DIPEPTIDYL PEPTIDASE FAMILY MEMBER 6"/>
    <property type="match status" value="1"/>
</dbReference>
<keyword evidence="1" id="KW-0378">Hydrolase</keyword>
<evidence type="ECO:0000259" key="2">
    <source>
        <dbReference type="Pfam" id="PF00326"/>
    </source>
</evidence>
<dbReference type="InterPro" id="IPR001375">
    <property type="entry name" value="Peptidase_S9_cat"/>
</dbReference>
<dbReference type="SUPFAM" id="SSF82171">
    <property type="entry name" value="DPP6 N-terminal domain-like"/>
    <property type="match status" value="1"/>
</dbReference>
<dbReference type="Proteomes" id="UP001165678">
    <property type="component" value="Unassembled WGS sequence"/>
</dbReference>
<sequence>MRWMTTYSTPYLQSAAPDAGTSGGSSLISREKLFGNPTRIGAKTSPDGHWLSWIAPVDGVLNLWVAPRQHPDEAKPLTHEQTRPIRSYFWSPDSRQLLYVNDQGGDENFRLFAVDTTGSGPRLLTPQDDIRVMVIGISPDVTDHLLIGLNDRDPRWHDVYRLYLADGRLEKVLENEGYGGFLADDDLNLRLAMRPAPDGGEQFFRVSGTDIDPEPFATVGFEDSSNTGPAGFTRDGKTLYWIDSRGRDTAALTAQDWESGDLTVIAHDQRADITDVMLSPDRREVQAWSVDYLREQWYFKDGDIEESLQWLESELKGDVHVTSRTRDDRFWIVVNDPVTAPAHTWLFDRKARALTSLFVSRPELEGAPLNGMTPLEITARDGLTLTAYLTLPRGASDGDGFTTPATPLPMVLLVHGGPWARDGYGSNSYHQWLSDRGYAVLSVNFRGSTGFGKRFTSAGDGEWGTAMHTDLLDAVDWAVSAGVADKARVAIMGGSYGGYATLAGLTMTPDVFACGVDIVGPSNLETLLDSIPAYWEAGRQQMYRRMASPETEEGRAWLRDRSPLTHAGRIQRPLLIGQGANDPRVKQAESDQIVEAMRTNDIPVTYVLFPDEGHGFARPVNNIAFNAVTEAFLADVLGGQFEPVGDALEGASLTVAHGAEYAPGLKAALSS</sequence>
<dbReference type="PRINTS" id="PR00862">
    <property type="entry name" value="PROLIGOPTASE"/>
</dbReference>
<reference evidence="3" key="1">
    <citation type="submission" date="2022-11" db="EMBL/GenBank/DDBJ databases">
        <title>Larsenimonas rhizosphaerae sp. nov., isolated from a tidal mudflat.</title>
        <authorList>
            <person name="Lee S.D."/>
            <person name="Kim I.S."/>
        </authorList>
    </citation>
    <scope>NUCLEOTIDE SEQUENCE</scope>
    <source>
        <strain evidence="3">GH2-1</strain>
    </source>
</reference>
<dbReference type="AlphaFoldDB" id="A0AA41ZGV3"/>
<dbReference type="Gene3D" id="3.40.50.1820">
    <property type="entry name" value="alpha/beta hydrolase"/>
    <property type="match status" value="1"/>
</dbReference>
<dbReference type="InterPro" id="IPR029058">
    <property type="entry name" value="AB_hydrolase_fold"/>
</dbReference>
<dbReference type="SUPFAM" id="SSF53474">
    <property type="entry name" value="alpha/beta-Hydrolases"/>
    <property type="match status" value="1"/>
</dbReference>
<dbReference type="GO" id="GO:0004252">
    <property type="term" value="F:serine-type endopeptidase activity"/>
    <property type="evidence" value="ECO:0007669"/>
    <property type="project" value="InterPro"/>
</dbReference>
<proteinExistence type="predicted"/>
<dbReference type="PANTHER" id="PTHR42776">
    <property type="entry name" value="SERINE PEPTIDASE S9 FAMILY MEMBER"/>
    <property type="match status" value="1"/>
</dbReference>
<evidence type="ECO:0000313" key="3">
    <source>
        <dbReference type="EMBL" id="MCX2524305.1"/>
    </source>
</evidence>
<dbReference type="Pfam" id="PF00326">
    <property type="entry name" value="Peptidase_S9"/>
    <property type="match status" value="1"/>
</dbReference>
<evidence type="ECO:0000313" key="4">
    <source>
        <dbReference type="Proteomes" id="UP001165678"/>
    </source>
</evidence>
<comment type="caution">
    <text evidence="3">The sequence shown here is derived from an EMBL/GenBank/DDBJ whole genome shotgun (WGS) entry which is preliminary data.</text>
</comment>
<organism evidence="3 4">
    <name type="scientific">Larsenimonas rhizosphaerae</name>
    <dbReference type="NCBI Taxonomy" id="2944682"/>
    <lineage>
        <taxon>Bacteria</taxon>
        <taxon>Pseudomonadati</taxon>
        <taxon>Pseudomonadota</taxon>
        <taxon>Gammaproteobacteria</taxon>
        <taxon>Oceanospirillales</taxon>
        <taxon>Halomonadaceae</taxon>
        <taxon>Larsenimonas</taxon>
    </lineage>
</organism>
<dbReference type="InterPro" id="IPR002470">
    <property type="entry name" value="Peptidase_S9A"/>
</dbReference>
<protein>
    <submittedName>
        <fullName evidence="3">S9 family peptidase</fullName>
    </submittedName>
</protein>
<dbReference type="Gene3D" id="2.120.10.30">
    <property type="entry name" value="TolB, C-terminal domain"/>
    <property type="match status" value="1"/>
</dbReference>
<gene>
    <name evidence="3" type="ORF">OQ287_08630</name>
</gene>
<dbReference type="RefSeq" id="WP_265896180.1">
    <property type="nucleotide sequence ID" value="NZ_JAPIVE010000002.1"/>
</dbReference>
<dbReference type="InterPro" id="IPR011042">
    <property type="entry name" value="6-blade_b-propeller_TolB-like"/>
</dbReference>
<accession>A0AA41ZGV3</accession>
<evidence type="ECO:0000256" key="1">
    <source>
        <dbReference type="ARBA" id="ARBA00022801"/>
    </source>
</evidence>
<name>A0AA41ZGV3_9GAMM</name>